<dbReference type="InterPro" id="IPR050793">
    <property type="entry name" value="CMP-NeuNAc_synthase"/>
</dbReference>
<keyword evidence="1" id="KW-0808">Transferase</keyword>
<dbReference type="PANTHER" id="PTHR21485:SF6">
    <property type="entry name" value="N-ACYLNEURAMINATE CYTIDYLYLTRANSFERASE-RELATED"/>
    <property type="match status" value="1"/>
</dbReference>
<accession>A0ABY8LQC9</accession>
<gene>
    <name evidence="1" type="ORF">QEN58_06080</name>
</gene>
<dbReference type="Proteomes" id="UP001179830">
    <property type="component" value="Chromosome"/>
</dbReference>
<organism evidence="1 2">
    <name type="scientific">Halomonas alkaliantarctica</name>
    <dbReference type="NCBI Taxonomy" id="232346"/>
    <lineage>
        <taxon>Bacteria</taxon>
        <taxon>Pseudomonadati</taxon>
        <taxon>Pseudomonadota</taxon>
        <taxon>Gammaproteobacteria</taxon>
        <taxon>Oceanospirillales</taxon>
        <taxon>Halomonadaceae</taxon>
        <taxon>Halomonas</taxon>
    </lineage>
</organism>
<reference evidence="1" key="1">
    <citation type="submission" date="2023-04" db="EMBL/GenBank/DDBJ databases">
        <title>Complete genome sequence of Halomonas alkaliantarctica MSP3 isolated from marine sediment, Jeju Island.</title>
        <authorList>
            <person name="Park S.-J."/>
        </authorList>
    </citation>
    <scope>NUCLEOTIDE SEQUENCE</scope>
    <source>
        <strain evidence="1">MSP3</strain>
    </source>
</reference>
<keyword evidence="2" id="KW-1185">Reference proteome</keyword>
<dbReference type="EC" id="2.7.7.-" evidence="1"/>
<keyword evidence="1" id="KW-0548">Nucleotidyltransferase</keyword>
<dbReference type="EMBL" id="CP122961">
    <property type="protein sequence ID" value="WGI26626.1"/>
    <property type="molecule type" value="Genomic_DNA"/>
</dbReference>
<evidence type="ECO:0000313" key="1">
    <source>
        <dbReference type="EMBL" id="WGI26626.1"/>
    </source>
</evidence>
<dbReference type="GO" id="GO:0016779">
    <property type="term" value="F:nucleotidyltransferase activity"/>
    <property type="evidence" value="ECO:0007669"/>
    <property type="project" value="UniProtKB-KW"/>
</dbReference>
<dbReference type="SUPFAM" id="SSF53448">
    <property type="entry name" value="Nucleotide-diphospho-sugar transferases"/>
    <property type="match status" value="1"/>
</dbReference>
<dbReference type="InterPro" id="IPR029044">
    <property type="entry name" value="Nucleotide-diphossugar_trans"/>
</dbReference>
<dbReference type="RefSeq" id="WP_280106239.1">
    <property type="nucleotide sequence ID" value="NZ_CP122961.1"/>
</dbReference>
<evidence type="ECO:0000313" key="2">
    <source>
        <dbReference type="Proteomes" id="UP001179830"/>
    </source>
</evidence>
<sequence>MAAPRKRYLVVIPARGGSKRLPGKNLMKIGDDSLIGCAILCAKNASIVGDITVSTDDQSIATEAMRYGPYVPFMRPKQLATDEAKTIDVVDHAIQWFASRGNHYDALIVLQPTSPLRTAQDLRQAVELFEEREADAVVSVCKLEHPLQWCAELGPNGSMEKFGESDNSQMRSQELAHHYRLNGAIYIYDIKSLSTYGKFYFNNNTFAYEMDEVSSIDIDTHHDYLMAEYFYSIR</sequence>
<protein>
    <submittedName>
        <fullName evidence="1">Acylneuraminate cytidylyltransferase family protein</fullName>
        <ecNumber evidence="1">2.7.7.-</ecNumber>
    </submittedName>
</protein>
<dbReference type="PANTHER" id="PTHR21485">
    <property type="entry name" value="HAD SUPERFAMILY MEMBERS CMAS AND KDSC"/>
    <property type="match status" value="1"/>
</dbReference>
<proteinExistence type="predicted"/>
<dbReference type="InterPro" id="IPR003329">
    <property type="entry name" value="Cytidylyl_trans"/>
</dbReference>
<dbReference type="CDD" id="cd02513">
    <property type="entry name" value="CMP-NeuAc_Synthase"/>
    <property type="match status" value="1"/>
</dbReference>
<dbReference type="Pfam" id="PF02348">
    <property type="entry name" value="CTP_transf_3"/>
    <property type="match status" value="1"/>
</dbReference>
<dbReference type="Gene3D" id="3.90.550.10">
    <property type="entry name" value="Spore Coat Polysaccharide Biosynthesis Protein SpsA, Chain A"/>
    <property type="match status" value="1"/>
</dbReference>
<name>A0ABY8LQC9_9GAMM</name>